<accession>A0A0A9GK23</accession>
<proteinExistence type="predicted"/>
<organism evidence="1">
    <name type="scientific">Arundo donax</name>
    <name type="common">Giant reed</name>
    <name type="synonym">Donax arundinaceus</name>
    <dbReference type="NCBI Taxonomy" id="35708"/>
    <lineage>
        <taxon>Eukaryota</taxon>
        <taxon>Viridiplantae</taxon>
        <taxon>Streptophyta</taxon>
        <taxon>Embryophyta</taxon>
        <taxon>Tracheophyta</taxon>
        <taxon>Spermatophyta</taxon>
        <taxon>Magnoliopsida</taxon>
        <taxon>Liliopsida</taxon>
        <taxon>Poales</taxon>
        <taxon>Poaceae</taxon>
        <taxon>PACMAD clade</taxon>
        <taxon>Arundinoideae</taxon>
        <taxon>Arundineae</taxon>
        <taxon>Arundo</taxon>
    </lineage>
</organism>
<protein>
    <submittedName>
        <fullName evidence="1">Uncharacterized protein</fullName>
    </submittedName>
</protein>
<sequence length="34" mass="3887">MASLLMPQIPDGYKHNLDHAKESLYVLAKNLDLF</sequence>
<evidence type="ECO:0000313" key="1">
    <source>
        <dbReference type="EMBL" id="JAE23759.1"/>
    </source>
</evidence>
<name>A0A0A9GK23_ARUDO</name>
<dbReference type="EMBL" id="GBRH01174137">
    <property type="protein sequence ID" value="JAE23759.1"/>
    <property type="molecule type" value="Transcribed_RNA"/>
</dbReference>
<reference evidence="1" key="2">
    <citation type="journal article" date="2015" name="Data Brief">
        <title>Shoot transcriptome of the giant reed, Arundo donax.</title>
        <authorList>
            <person name="Barrero R.A."/>
            <person name="Guerrero F.D."/>
            <person name="Moolhuijzen P."/>
            <person name="Goolsby J.A."/>
            <person name="Tidwell J."/>
            <person name="Bellgard S.E."/>
            <person name="Bellgard M.I."/>
        </authorList>
    </citation>
    <scope>NUCLEOTIDE SEQUENCE</scope>
    <source>
        <tissue evidence="1">Shoot tissue taken approximately 20 cm above the soil surface</tissue>
    </source>
</reference>
<dbReference type="AlphaFoldDB" id="A0A0A9GK23"/>
<reference evidence="1" key="1">
    <citation type="submission" date="2014-09" db="EMBL/GenBank/DDBJ databases">
        <authorList>
            <person name="Magalhaes I.L.F."/>
            <person name="Oliveira U."/>
            <person name="Santos F.R."/>
            <person name="Vidigal T.H.D.A."/>
            <person name="Brescovit A.D."/>
            <person name="Santos A.J."/>
        </authorList>
    </citation>
    <scope>NUCLEOTIDE SEQUENCE</scope>
    <source>
        <tissue evidence="1">Shoot tissue taken approximately 20 cm above the soil surface</tissue>
    </source>
</reference>